<dbReference type="InterPro" id="IPR001034">
    <property type="entry name" value="DeoR_HTH"/>
</dbReference>
<dbReference type="InterPro" id="IPR036390">
    <property type="entry name" value="WH_DNA-bd_sf"/>
</dbReference>
<keyword evidence="2" id="KW-0238">DNA-binding</keyword>
<evidence type="ECO:0000259" key="4">
    <source>
        <dbReference type="PROSITE" id="PS51000"/>
    </source>
</evidence>
<dbReference type="InterPro" id="IPR018356">
    <property type="entry name" value="Tscrpt_reg_HTH_DeoR_CS"/>
</dbReference>
<keyword evidence="3" id="KW-0804">Transcription</keyword>
<dbReference type="SUPFAM" id="SSF100950">
    <property type="entry name" value="NagB/RpiA/CoA transferase-like"/>
    <property type="match status" value="1"/>
</dbReference>
<dbReference type="Pfam" id="PF00455">
    <property type="entry name" value="DeoRC"/>
    <property type="match status" value="1"/>
</dbReference>
<dbReference type="SMART" id="SM01134">
    <property type="entry name" value="DeoRC"/>
    <property type="match status" value="1"/>
</dbReference>
<evidence type="ECO:0000256" key="3">
    <source>
        <dbReference type="ARBA" id="ARBA00023163"/>
    </source>
</evidence>
<dbReference type="InterPro" id="IPR036388">
    <property type="entry name" value="WH-like_DNA-bd_sf"/>
</dbReference>
<name>A0A644XQT9_9ZZZZ</name>
<protein>
    <submittedName>
        <fullName evidence="5">HTH-type transcriptional repressor GlcR</fullName>
    </submittedName>
</protein>
<comment type="caution">
    <text evidence="5">The sequence shown here is derived from an EMBL/GenBank/DDBJ whole genome shotgun (WGS) entry which is preliminary data.</text>
</comment>
<dbReference type="EMBL" id="VSSQ01003011">
    <property type="protein sequence ID" value="MPM18576.1"/>
    <property type="molecule type" value="Genomic_DNA"/>
</dbReference>
<dbReference type="PROSITE" id="PS00894">
    <property type="entry name" value="HTH_DEOR_1"/>
    <property type="match status" value="1"/>
</dbReference>
<dbReference type="SUPFAM" id="SSF46785">
    <property type="entry name" value="Winged helix' DNA-binding domain"/>
    <property type="match status" value="1"/>
</dbReference>
<dbReference type="Gene3D" id="3.40.50.1360">
    <property type="match status" value="1"/>
</dbReference>
<organism evidence="5">
    <name type="scientific">bioreactor metagenome</name>
    <dbReference type="NCBI Taxonomy" id="1076179"/>
    <lineage>
        <taxon>unclassified sequences</taxon>
        <taxon>metagenomes</taxon>
        <taxon>ecological metagenomes</taxon>
    </lineage>
</organism>
<sequence length="258" mass="28318">MFQTERQGKILDYVNSHKKVRTKDLSKVFRTSVVTIRADIDELDAKGLIVRVHGGAMALSDRFNLEIPSQSKARQNIDSKRAIGKLAANMIEENDIIILDSGSTTLEIAKAMPNIPVTVITNDLKVGLTLASSKRNVTLIMTGGKVEASVYTISGIEVVDFINHIKVNKLFLGCDAIDEVEGISNRTMSEARVKQAMIDVAVSVIAVADSSKISKEVFFHVCDLNKINTFVTDKIADKKRELFEAAGVSVIVPEDNRK</sequence>
<dbReference type="InterPro" id="IPR037171">
    <property type="entry name" value="NagB/RpiA_transferase-like"/>
</dbReference>
<dbReference type="PANTHER" id="PTHR30363:SF44">
    <property type="entry name" value="AGA OPERON TRANSCRIPTIONAL REPRESSOR-RELATED"/>
    <property type="match status" value="1"/>
</dbReference>
<keyword evidence="1" id="KW-0805">Transcription regulation</keyword>
<gene>
    <name evidence="5" type="primary">glcR_5</name>
    <name evidence="5" type="ORF">SDC9_64989</name>
</gene>
<accession>A0A644XQT9</accession>
<reference evidence="5" key="1">
    <citation type="submission" date="2019-08" db="EMBL/GenBank/DDBJ databases">
        <authorList>
            <person name="Kucharzyk K."/>
            <person name="Murdoch R.W."/>
            <person name="Higgins S."/>
            <person name="Loffler F."/>
        </authorList>
    </citation>
    <scope>NUCLEOTIDE SEQUENCE</scope>
</reference>
<dbReference type="InterPro" id="IPR050313">
    <property type="entry name" value="Carb_Metab_HTH_regulators"/>
</dbReference>
<dbReference type="SMART" id="SM00420">
    <property type="entry name" value="HTH_DEOR"/>
    <property type="match status" value="1"/>
</dbReference>
<evidence type="ECO:0000256" key="2">
    <source>
        <dbReference type="ARBA" id="ARBA00023125"/>
    </source>
</evidence>
<feature type="domain" description="HTH deoR-type" evidence="4">
    <location>
        <begin position="3"/>
        <end position="58"/>
    </location>
</feature>
<dbReference type="PROSITE" id="PS51000">
    <property type="entry name" value="HTH_DEOR_2"/>
    <property type="match status" value="1"/>
</dbReference>
<dbReference type="Pfam" id="PF08220">
    <property type="entry name" value="HTH_DeoR"/>
    <property type="match status" value="1"/>
</dbReference>
<dbReference type="AlphaFoldDB" id="A0A644XQT9"/>
<evidence type="ECO:0000313" key="5">
    <source>
        <dbReference type="EMBL" id="MPM18576.1"/>
    </source>
</evidence>
<dbReference type="PANTHER" id="PTHR30363">
    <property type="entry name" value="HTH-TYPE TRANSCRIPTIONAL REGULATOR SRLR-RELATED"/>
    <property type="match status" value="1"/>
</dbReference>
<proteinExistence type="predicted"/>
<evidence type="ECO:0000256" key="1">
    <source>
        <dbReference type="ARBA" id="ARBA00023015"/>
    </source>
</evidence>
<dbReference type="Gene3D" id="1.10.10.10">
    <property type="entry name" value="Winged helix-like DNA-binding domain superfamily/Winged helix DNA-binding domain"/>
    <property type="match status" value="1"/>
</dbReference>
<dbReference type="GO" id="GO:0003677">
    <property type="term" value="F:DNA binding"/>
    <property type="evidence" value="ECO:0007669"/>
    <property type="project" value="UniProtKB-KW"/>
</dbReference>
<dbReference type="InterPro" id="IPR014036">
    <property type="entry name" value="DeoR-like_C"/>
</dbReference>
<dbReference type="PRINTS" id="PR00037">
    <property type="entry name" value="HTHLACR"/>
</dbReference>
<dbReference type="GO" id="GO:0003700">
    <property type="term" value="F:DNA-binding transcription factor activity"/>
    <property type="evidence" value="ECO:0007669"/>
    <property type="project" value="InterPro"/>
</dbReference>